<dbReference type="AlphaFoldDB" id="A0A0A9XNZ8"/>
<dbReference type="EMBL" id="GBHO01024769">
    <property type="protein sequence ID" value="JAG18835.1"/>
    <property type="molecule type" value="Transcribed_RNA"/>
</dbReference>
<dbReference type="EMBL" id="GBHO01024770">
    <property type="protein sequence ID" value="JAG18834.1"/>
    <property type="molecule type" value="Transcribed_RNA"/>
</dbReference>
<reference evidence="3" key="1">
    <citation type="journal article" date="2014" name="PLoS ONE">
        <title>Transcriptome-Based Identification of ABC Transporters in the Western Tarnished Plant Bug Lygus hesperus.</title>
        <authorList>
            <person name="Hull J.J."/>
            <person name="Chaney K."/>
            <person name="Geib S.M."/>
            <person name="Fabrick J.A."/>
            <person name="Brent C.S."/>
            <person name="Walsh D."/>
            <person name="Lavine L.C."/>
        </authorList>
    </citation>
    <scope>NUCLEOTIDE SEQUENCE</scope>
</reference>
<accession>A0A0A9XNZ8</accession>
<evidence type="ECO:0000313" key="2">
    <source>
        <dbReference type="EMBL" id="JAG18834.1"/>
    </source>
</evidence>
<evidence type="ECO:0000256" key="1">
    <source>
        <dbReference type="SAM" id="SignalP"/>
    </source>
</evidence>
<proteinExistence type="predicted"/>
<feature type="signal peptide" evidence="1">
    <location>
        <begin position="1"/>
        <end position="37"/>
    </location>
</feature>
<protein>
    <submittedName>
        <fullName evidence="3">GPI ethanolamine phosphate transferase 2</fullName>
    </submittedName>
</protein>
<reference evidence="3" key="2">
    <citation type="submission" date="2014-07" db="EMBL/GenBank/DDBJ databases">
        <authorList>
            <person name="Hull J."/>
        </authorList>
    </citation>
    <scope>NUCLEOTIDE SEQUENCE</scope>
</reference>
<feature type="non-terminal residue" evidence="3">
    <location>
        <position position="1"/>
    </location>
</feature>
<gene>
    <name evidence="3" type="primary">PIGG_4</name>
    <name evidence="2" type="synonym">PIGG_3</name>
    <name evidence="3" type="ORF">CM83_38975</name>
    <name evidence="2" type="ORF">CM83_38976</name>
</gene>
<name>A0A0A9XNZ8_LYGHE</name>
<keyword evidence="1" id="KW-0732">Signal</keyword>
<keyword evidence="3" id="KW-0808">Transferase</keyword>
<dbReference type="GO" id="GO:0016740">
    <property type="term" value="F:transferase activity"/>
    <property type="evidence" value="ECO:0007669"/>
    <property type="project" value="UniProtKB-KW"/>
</dbReference>
<sequence length="106" mass="11768">PLQSHFISDNRISKKGRKMKISLILWALAAVVLVCSAHPAPDGGITYGADQDNHGGVRPSVHVGQEWVSADKRTKAELHGNWERTYGGRMHGDRMHNVGFKISHKF</sequence>
<organism evidence="3">
    <name type="scientific">Lygus hesperus</name>
    <name type="common">Western plant bug</name>
    <dbReference type="NCBI Taxonomy" id="30085"/>
    <lineage>
        <taxon>Eukaryota</taxon>
        <taxon>Metazoa</taxon>
        <taxon>Ecdysozoa</taxon>
        <taxon>Arthropoda</taxon>
        <taxon>Hexapoda</taxon>
        <taxon>Insecta</taxon>
        <taxon>Pterygota</taxon>
        <taxon>Neoptera</taxon>
        <taxon>Paraneoptera</taxon>
        <taxon>Hemiptera</taxon>
        <taxon>Heteroptera</taxon>
        <taxon>Panheteroptera</taxon>
        <taxon>Cimicomorpha</taxon>
        <taxon>Miridae</taxon>
        <taxon>Mirini</taxon>
        <taxon>Lygus</taxon>
    </lineage>
</organism>
<evidence type="ECO:0000313" key="3">
    <source>
        <dbReference type="EMBL" id="JAG18835.1"/>
    </source>
</evidence>
<feature type="chain" id="PRO_5007389479" evidence="1">
    <location>
        <begin position="38"/>
        <end position="106"/>
    </location>
</feature>